<sequence length="454" mass="50819">MKTDGTLTTERPQPARRARWKPLTRIAFRFCFLYFGLFSLLTPPIAFVLTGPLGRRLGHDAQFWHIRKLQPVLNWVGRELFGTDVQLYPTGVGDQTIFWVLLFCILVVAVAGSAVWSVLDRHRGQYRTLAGWFLLVIRISLAGQMLSFGFAKTIPTQMPEPSLTTLLTKYGDLTPMAVLWSQVGVSRPYEMLLGAAEITAAILLLIPRTALLGAMLALIDTLLIVVLNMTFDVPEKISSTHLLLMSLILLAPEARRLTRVLLLNRATGPSDAPYPFHTGRSRRIAALMQVTLGIWMTVALVHGGLHAWHSSGPDRPKPPLYGIWTVSQYTRDGQPVPPLTTDTTRWKTVVFDYPGTVGFQRMDDTFSTVPADVDAASRRIRLLEGRPKSRPMAKSEHTRNTLGTLNFQQTGTETVVLTGELDGHQVSLTLDRIDPDSFPQRSTPFRWVQNRPNF</sequence>
<keyword evidence="1" id="KW-0472">Membrane</keyword>
<keyword evidence="1" id="KW-1133">Transmembrane helix</keyword>
<feature type="transmembrane region" description="Helical" evidence="1">
    <location>
        <begin position="284"/>
        <end position="308"/>
    </location>
</feature>
<feature type="transmembrane region" description="Helical" evidence="1">
    <location>
        <begin position="211"/>
        <end position="231"/>
    </location>
</feature>
<name>A0ABW7W466_9NOCA</name>
<comment type="caution">
    <text evidence="2">The sequence shown here is derived from an EMBL/GenBank/DDBJ whole genome shotgun (WGS) entry which is preliminary data.</text>
</comment>
<reference evidence="2 3" key="1">
    <citation type="submission" date="2024-10" db="EMBL/GenBank/DDBJ databases">
        <title>The Natural Products Discovery Center: Release of the First 8490 Sequenced Strains for Exploring Actinobacteria Biosynthetic Diversity.</title>
        <authorList>
            <person name="Kalkreuter E."/>
            <person name="Kautsar S.A."/>
            <person name="Yang D."/>
            <person name="Bader C.D."/>
            <person name="Teijaro C.N."/>
            <person name="Fluegel L."/>
            <person name="Davis C.M."/>
            <person name="Simpson J.R."/>
            <person name="Lauterbach L."/>
            <person name="Steele A.D."/>
            <person name="Gui C."/>
            <person name="Meng S."/>
            <person name="Li G."/>
            <person name="Viehrig K."/>
            <person name="Ye F."/>
            <person name="Su P."/>
            <person name="Kiefer A.F."/>
            <person name="Nichols A."/>
            <person name="Cepeda A.J."/>
            <person name="Yan W."/>
            <person name="Fan B."/>
            <person name="Jiang Y."/>
            <person name="Adhikari A."/>
            <person name="Zheng C.-J."/>
            <person name="Schuster L."/>
            <person name="Cowan T.M."/>
            <person name="Smanski M.J."/>
            <person name="Chevrette M.G."/>
            <person name="De Carvalho L.P.S."/>
            <person name="Shen B."/>
        </authorList>
    </citation>
    <scope>NUCLEOTIDE SEQUENCE [LARGE SCALE GENOMIC DNA]</scope>
    <source>
        <strain evidence="2 3">NPDC019377</strain>
    </source>
</reference>
<protein>
    <submittedName>
        <fullName evidence="2">DoxX family protein</fullName>
    </submittedName>
</protein>
<evidence type="ECO:0000313" key="2">
    <source>
        <dbReference type="EMBL" id="MFI2233563.1"/>
    </source>
</evidence>
<dbReference type="EMBL" id="JBIRYL010000014">
    <property type="protein sequence ID" value="MFI2233563.1"/>
    <property type="molecule type" value="Genomic_DNA"/>
</dbReference>
<gene>
    <name evidence="2" type="ORF">ACH49Z_27305</name>
</gene>
<evidence type="ECO:0000256" key="1">
    <source>
        <dbReference type="SAM" id="Phobius"/>
    </source>
</evidence>
<feature type="transmembrane region" description="Helical" evidence="1">
    <location>
        <begin position="131"/>
        <end position="151"/>
    </location>
</feature>
<organism evidence="2 3">
    <name type="scientific">Nocardia testacea</name>
    <dbReference type="NCBI Taxonomy" id="248551"/>
    <lineage>
        <taxon>Bacteria</taxon>
        <taxon>Bacillati</taxon>
        <taxon>Actinomycetota</taxon>
        <taxon>Actinomycetes</taxon>
        <taxon>Mycobacteriales</taxon>
        <taxon>Nocardiaceae</taxon>
        <taxon>Nocardia</taxon>
    </lineage>
</organism>
<feature type="transmembrane region" description="Helical" evidence="1">
    <location>
        <begin position="97"/>
        <end position="119"/>
    </location>
</feature>
<keyword evidence="3" id="KW-1185">Reference proteome</keyword>
<evidence type="ECO:0000313" key="3">
    <source>
        <dbReference type="Proteomes" id="UP001611494"/>
    </source>
</evidence>
<accession>A0ABW7W466</accession>
<feature type="transmembrane region" description="Helical" evidence="1">
    <location>
        <begin position="26"/>
        <end position="49"/>
    </location>
</feature>
<proteinExistence type="predicted"/>
<dbReference type="Proteomes" id="UP001611494">
    <property type="component" value="Unassembled WGS sequence"/>
</dbReference>
<dbReference type="RefSeq" id="WP_397065834.1">
    <property type="nucleotide sequence ID" value="NZ_JBIRYL010000014.1"/>
</dbReference>
<keyword evidence="1" id="KW-0812">Transmembrane</keyword>